<feature type="domain" description="PDEase" evidence="14">
    <location>
        <begin position="315"/>
        <end position="645"/>
    </location>
</feature>
<evidence type="ECO:0000256" key="5">
    <source>
        <dbReference type="ARBA" id="ARBA00022801"/>
    </source>
</evidence>
<evidence type="ECO:0000259" key="13">
    <source>
        <dbReference type="PROSITE" id="PS50112"/>
    </source>
</evidence>
<evidence type="ECO:0000256" key="6">
    <source>
        <dbReference type="ARBA" id="ARBA00023149"/>
    </source>
</evidence>
<evidence type="ECO:0000256" key="4">
    <source>
        <dbReference type="ARBA" id="ARBA00022723"/>
    </source>
</evidence>
<sequence length="654" mass="74275">QTIQSNGFCWACEKANYRCSLAHTPESALECFSEKHHDLVIVDHRHSRHFDAEALCRPDREEASVMPLINAGFNRRYVENANMMACYNELLQLEHGEVRAQFKLRACNAIFTALEQSQDAIEITSEDQVIQYVNPAYEAIMGYQQGELLGKEIIEVPKSEKNKPDLLETINTCIRKGKEWQGIYYAKKKNGDNIQQNVKITPVIGQGGSQRRHSSMARIHSMTIEAPITKVINIINAAQESSPMPVAEALDRVLEILRTTELYSPQLGTKDEDPHTNDLVGGLMTDGLRRLSGNEYILSTKQPHHLPSHLATPLSLNDIPPRIAQTMETEGSWDFDIFNLEAATMKRPLTYLGLKIFSKFGVCEFLNCPEATLRSWLQVIEANYHSSNSYHNSTHAADVLHATAYFLCKERVKQSLDPIDEVAALIAATVHDVDHPGRTNSFLCNAGSELAILYNDTAVLESHHAALAFQLTTRDDKCNIFKYIERNEYRTLRQAVIDMVLATEMTKHFEHVNKFVNSINKPLAALEENGSILTSPENRILVKRMLIKCADISNPCRPLELCIEWAGRISEEYFAQTDEEKRQGLPVVMPVFDRHTCSIPKSQISFIDYFITDMFDAWDAFADLPNLMQHLDNNFKYWKGLDERKLHSLRPPPE</sequence>
<gene>
    <name evidence="15" type="primary">PDE8A</name>
    <name evidence="15" type="synonym">pde8a</name>
</gene>
<evidence type="ECO:0000256" key="2">
    <source>
        <dbReference type="ARBA" id="ARBA00006437"/>
    </source>
</evidence>
<dbReference type="GO" id="GO:0071364">
    <property type="term" value="P:cellular response to epidermal growth factor stimulus"/>
    <property type="evidence" value="ECO:0007669"/>
    <property type="project" value="UniProtKB-ARBA"/>
</dbReference>
<protein>
    <recommendedName>
        <fullName evidence="12">Phosphodiesterase</fullName>
        <ecNumber evidence="12">3.1.4.-</ecNumber>
    </recommendedName>
</protein>
<feature type="binding site" evidence="11">
    <location>
        <position position="432"/>
    </location>
    <ligand>
        <name>Zn(2+)</name>
        <dbReference type="ChEBI" id="CHEBI:29105"/>
        <label>2</label>
    </ligand>
</feature>
<dbReference type="SMART" id="SM00091">
    <property type="entry name" value="PAS"/>
    <property type="match status" value="1"/>
</dbReference>
<dbReference type="PRINTS" id="PR00387">
    <property type="entry name" value="PDIESTERASE1"/>
</dbReference>
<dbReference type="FunFam" id="3.30.450.20:FF:000040">
    <property type="entry name" value="Phosphodiesterase"/>
    <property type="match status" value="1"/>
</dbReference>
<dbReference type="InterPro" id="IPR023088">
    <property type="entry name" value="PDEase"/>
</dbReference>
<dbReference type="GO" id="GO:0007165">
    <property type="term" value="P:signal transduction"/>
    <property type="evidence" value="ECO:0007669"/>
    <property type="project" value="InterPro"/>
</dbReference>
<feature type="binding site" evidence="10">
    <location>
        <position position="603"/>
    </location>
    <ligand>
        <name>AMP</name>
        <dbReference type="ChEBI" id="CHEBI:456215"/>
    </ligand>
</feature>
<dbReference type="CDD" id="cd00130">
    <property type="entry name" value="PAS"/>
    <property type="match status" value="1"/>
</dbReference>
<reference evidence="15" key="2">
    <citation type="submission" date="2025-08" db="UniProtKB">
        <authorList>
            <consortium name="Ensembl"/>
        </authorList>
    </citation>
    <scope>IDENTIFICATION</scope>
</reference>
<dbReference type="Gene3D" id="1.10.1300.10">
    <property type="entry name" value="3'5'-cyclic nucleotide phosphodiesterase, catalytic domain"/>
    <property type="match status" value="1"/>
</dbReference>
<accession>A0A8C6PY77</accession>
<dbReference type="InterPro" id="IPR035965">
    <property type="entry name" value="PAS-like_dom_sf"/>
</dbReference>
<dbReference type="Proteomes" id="UP000694548">
    <property type="component" value="Chromosome sgr07"/>
</dbReference>
<dbReference type="GO" id="GO:0046872">
    <property type="term" value="F:metal ion binding"/>
    <property type="evidence" value="ECO:0007669"/>
    <property type="project" value="UniProtKB-KW"/>
</dbReference>
<dbReference type="Pfam" id="PF23198">
    <property type="entry name" value="PDE8A_N"/>
    <property type="match status" value="2"/>
</dbReference>
<evidence type="ECO:0000256" key="10">
    <source>
        <dbReference type="PIRSR" id="PIRSR623088-2"/>
    </source>
</evidence>
<keyword evidence="3" id="KW-0597">Phosphoprotein</keyword>
<feature type="binding site" evidence="10">
    <location>
        <position position="551"/>
    </location>
    <ligand>
        <name>AMP</name>
        <dbReference type="ChEBI" id="CHEBI:456215"/>
    </ligand>
</feature>
<keyword evidence="5 12" id="KW-0378">Hydrolase</keyword>
<dbReference type="InterPro" id="IPR003607">
    <property type="entry name" value="HD/PDEase_dom"/>
</dbReference>
<feature type="binding site" evidence="11">
    <location>
        <position position="431"/>
    </location>
    <ligand>
        <name>Zn(2+)</name>
        <dbReference type="ChEBI" id="CHEBI:29105"/>
        <label>1</label>
    </ligand>
</feature>
<comment type="subunit">
    <text evidence="8">Interacts with RAF1. The interaction promotes RAF1 activity.</text>
</comment>
<evidence type="ECO:0000256" key="3">
    <source>
        <dbReference type="ARBA" id="ARBA00022553"/>
    </source>
</evidence>
<keyword evidence="16" id="KW-1185">Reference proteome</keyword>
<dbReference type="AlphaFoldDB" id="A0A8C6PY77"/>
<proteinExistence type="inferred from homology"/>
<comment type="cofactor">
    <cofactor evidence="12">
        <name>a divalent metal cation</name>
        <dbReference type="ChEBI" id="CHEBI:60240"/>
    </cofactor>
    <text evidence="12">Binds 2 divalent metal cations per subunit. Site 1 may preferentially bind zinc ions, while site 2 has a preference for magnesium and/or manganese ions.</text>
</comment>
<comment type="function">
    <text evidence="7">Hydrolyzes the second messenger cAMP, which is a key regulator of many important physiological processes. May be involved in maintaining basal levels of the cyclic nucleotide and/or in the cAMP regulation of germ cell development. Binding to RAF1 reduces RAF1 'Ser-259' inhibitory-phosphorylation and stimulates RAF1-dependent EGF-activated ERK-signaling. Protects against cell death induced by hydrogen peroxide and staurosporine.</text>
</comment>
<dbReference type="SMART" id="SM00471">
    <property type="entry name" value="HDc"/>
    <property type="match status" value="1"/>
</dbReference>
<dbReference type="CDD" id="cd00077">
    <property type="entry name" value="HDc"/>
    <property type="match status" value="1"/>
</dbReference>
<dbReference type="InterPro" id="IPR002073">
    <property type="entry name" value="PDEase_catalytic_dom"/>
</dbReference>
<dbReference type="GeneTree" id="ENSGT00940000156422"/>
<dbReference type="Pfam" id="PF00989">
    <property type="entry name" value="PAS"/>
    <property type="match status" value="1"/>
</dbReference>
<dbReference type="InterPro" id="IPR036971">
    <property type="entry name" value="PDEase_catalytic_dom_sf"/>
</dbReference>
<dbReference type="GO" id="GO:0004115">
    <property type="term" value="F:3',5'-cyclic-AMP phosphodiesterase activity"/>
    <property type="evidence" value="ECO:0007669"/>
    <property type="project" value="UniProtKB-ARBA"/>
</dbReference>
<dbReference type="InterPro" id="IPR013767">
    <property type="entry name" value="PAS_fold"/>
</dbReference>
<evidence type="ECO:0000256" key="12">
    <source>
        <dbReference type="RuleBase" id="RU363067"/>
    </source>
</evidence>
<dbReference type="SUPFAM" id="SSF55785">
    <property type="entry name" value="PYP-like sensor domain (PAS domain)"/>
    <property type="match status" value="1"/>
</dbReference>
<dbReference type="GO" id="GO:0070374">
    <property type="term" value="P:positive regulation of ERK1 and ERK2 cascade"/>
    <property type="evidence" value="ECO:0007669"/>
    <property type="project" value="UniProtKB-ARBA"/>
</dbReference>
<evidence type="ECO:0000256" key="8">
    <source>
        <dbReference type="ARBA" id="ARBA00066220"/>
    </source>
</evidence>
<comment type="similarity">
    <text evidence="2">Belongs to the cyclic nucleotide phosphodiesterase family. PDE8 subfamily.</text>
</comment>
<comment type="pathway">
    <text evidence="1">Purine metabolism; 3',5'-cyclic AMP degradation; AMP from 3',5'-cyclic AMP: step 1/1.</text>
</comment>
<dbReference type="PANTHER" id="PTHR11347">
    <property type="entry name" value="CYCLIC NUCLEOTIDE PHOSPHODIESTERASE"/>
    <property type="match status" value="1"/>
</dbReference>
<evidence type="ECO:0000256" key="11">
    <source>
        <dbReference type="PIRSR" id="PIRSR623088-3"/>
    </source>
</evidence>
<reference evidence="15" key="3">
    <citation type="submission" date="2025-09" db="UniProtKB">
        <authorList>
            <consortium name="Ensembl"/>
        </authorList>
    </citation>
    <scope>IDENTIFICATION</scope>
</reference>
<dbReference type="Ensembl" id="ENSNFUT00015051320.1">
    <property type="protein sequence ID" value="ENSNFUP00015049194.1"/>
    <property type="gene ID" value="ENSNFUG00015022081.1"/>
</dbReference>
<feature type="binding site" evidence="11">
    <location>
        <position position="432"/>
    </location>
    <ligand>
        <name>Zn(2+)</name>
        <dbReference type="ChEBI" id="CHEBI:29105"/>
        <label>1</label>
    </ligand>
</feature>
<dbReference type="PROSITE" id="PS50112">
    <property type="entry name" value="PAS"/>
    <property type="match status" value="1"/>
</dbReference>
<feature type="domain" description="PAS" evidence="13">
    <location>
        <begin position="106"/>
        <end position="177"/>
    </location>
</feature>
<dbReference type="SUPFAM" id="SSF109604">
    <property type="entry name" value="HD-domain/PDEase-like"/>
    <property type="match status" value="1"/>
</dbReference>
<feature type="binding site" evidence="10">
    <location>
        <begin position="391"/>
        <end position="395"/>
    </location>
    <ligand>
        <name>AMP</name>
        <dbReference type="ChEBI" id="CHEBI:456215"/>
    </ligand>
</feature>
<evidence type="ECO:0000313" key="16">
    <source>
        <dbReference type="Proteomes" id="UP000694548"/>
    </source>
</evidence>
<dbReference type="GO" id="GO:0006198">
    <property type="term" value="P:cAMP catabolic process"/>
    <property type="evidence" value="ECO:0007669"/>
    <property type="project" value="UniProtKB-UniPathway"/>
</dbReference>
<name>A0A8C6PY77_NOTFU</name>
<dbReference type="InterPro" id="IPR057304">
    <property type="entry name" value="PDE8-like_REC_N"/>
</dbReference>
<keyword evidence="6" id="KW-0114">cAMP</keyword>
<dbReference type="Gene3D" id="3.30.450.20">
    <property type="entry name" value="PAS domain"/>
    <property type="match status" value="1"/>
</dbReference>
<evidence type="ECO:0000259" key="14">
    <source>
        <dbReference type="PROSITE" id="PS51845"/>
    </source>
</evidence>
<organism evidence="15 16">
    <name type="scientific">Nothobranchius furzeri</name>
    <name type="common">Turquoise killifish</name>
    <dbReference type="NCBI Taxonomy" id="105023"/>
    <lineage>
        <taxon>Eukaryota</taxon>
        <taxon>Metazoa</taxon>
        <taxon>Chordata</taxon>
        <taxon>Craniata</taxon>
        <taxon>Vertebrata</taxon>
        <taxon>Euteleostomi</taxon>
        <taxon>Actinopterygii</taxon>
        <taxon>Neopterygii</taxon>
        <taxon>Teleostei</taxon>
        <taxon>Neoteleostei</taxon>
        <taxon>Acanthomorphata</taxon>
        <taxon>Ovalentaria</taxon>
        <taxon>Atherinomorphae</taxon>
        <taxon>Cyprinodontiformes</taxon>
        <taxon>Nothobranchiidae</taxon>
        <taxon>Nothobranchius</taxon>
    </lineage>
</organism>
<dbReference type="PROSITE" id="PS51845">
    <property type="entry name" value="PDEASE_I_2"/>
    <property type="match status" value="1"/>
</dbReference>
<dbReference type="PROSITE" id="PS00126">
    <property type="entry name" value="PDEASE_I_1"/>
    <property type="match status" value="1"/>
</dbReference>
<evidence type="ECO:0000256" key="1">
    <source>
        <dbReference type="ARBA" id="ARBA00004703"/>
    </source>
</evidence>
<dbReference type="InterPro" id="IPR000014">
    <property type="entry name" value="PAS"/>
</dbReference>
<feature type="binding site" evidence="11">
    <location>
        <position position="551"/>
    </location>
    <ligand>
        <name>Zn(2+)</name>
        <dbReference type="ChEBI" id="CHEBI:29105"/>
        <label>1</label>
    </ligand>
</feature>
<dbReference type="InterPro" id="IPR023174">
    <property type="entry name" value="PDEase_CS"/>
</dbReference>
<dbReference type="Pfam" id="PF00233">
    <property type="entry name" value="PDEase_I"/>
    <property type="match status" value="1"/>
</dbReference>
<feature type="binding site" evidence="11">
    <location>
        <position position="395"/>
    </location>
    <ligand>
        <name>Zn(2+)</name>
        <dbReference type="ChEBI" id="CHEBI:29105"/>
        <label>1</label>
    </ligand>
</feature>
<dbReference type="UniPathway" id="UPA00762">
    <property type="reaction ID" value="UER00747"/>
</dbReference>
<evidence type="ECO:0000256" key="9">
    <source>
        <dbReference type="PIRSR" id="PIRSR623088-1"/>
    </source>
</evidence>
<feature type="active site" description="Proton donor" evidence="9">
    <location>
        <position position="391"/>
    </location>
</feature>
<dbReference type="FunFam" id="1.10.1300.10:FF:000002">
    <property type="entry name" value="Phosphodiesterase"/>
    <property type="match status" value="1"/>
</dbReference>
<evidence type="ECO:0000313" key="15">
    <source>
        <dbReference type="Ensembl" id="ENSNFUP00015049194.1"/>
    </source>
</evidence>
<evidence type="ECO:0000256" key="7">
    <source>
        <dbReference type="ARBA" id="ARBA00057856"/>
    </source>
</evidence>
<keyword evidence="4 11" id="KW-0479">Metal-binding</keyword>
<dbReference type="NCBIfam" id="TIGR00229">
    <property type="entry name" value="sensory_box"/>
    <property type="match status" value="1"/>
</dbReference>
<dbReference type="GO" id="GO:0006355">
    <property type="term" value="P:regulation of DNA-templated transcription"/>
    <property type="evidence" value="ECO:0007669"/>
    <property type="project" value="InterPro"/>
</dbReference>
<dbReference type="EC" id="3.1.4.-" evidence="12"/>
<reference evidence="15" key="1">
    <citation type="submission" date="2014-08" db="EMBL/GenBank/DDBJ databases">
        <authorList>
            <person name="Senf B."/>
            <person name="Petzold A."/>
            <person name="Downie B.R."/>
            <person name="Koch P."/>
            <person name="Platzer M."/>
        </authorList>
    </citation>
    <scope>NUCLEOTIDE SEQUENCE [LARGE SCALE GENOMIC DNA]</scope>
    <source>
        <strain evidence="15">GRZ</strain>
    </source>
</reference>
<feature type="binding site" evidence="10">
    <location>
        <position position="432"/>
    </location>
    <ligand>
        <name>AMP</name>
        <dbReference type="ChEBI" id="CHEBI:456215"/>
    </ligand>
</feature>